<dbReference type="EMBL" id="JBHTAC010000036">
    <property type="protein sequence ID" value="MFC7246212.1"/>
    <property type="molecule type" value="Genomic_DNA"/>
</dbReference>
<evidence type="ECO:0008006" key="4">
    <source>
        <dbReference type="Google" id="ProtNLM"/>
    </source>
</evidence>
<feature type="signal peptide" evidence="1">
    <location>
        <begin position="1"/>
        <end position="29"/>
    </location>
</feature>
<accession>A0ABW2H1Q5</accession>
<dbReference type="Proteomes" id="UP001596392">
    <property type="component" value="Unassembled WGS sequence"/>
</dbReference>
<name>A0ABW2H1Q5_9ACTN</name>
<organism evidence="2 3">
    <name type="scientific">Catellatospora aurea</name>
    <dbReference type="NCBI Taxonomy" id="1337874"/>
    <lineage>
        <taxon>Bacteria</taxon>
        <taxon>Bacillati</taxon>
        <taxon>Actinomycetota</taxon>
        <taxon>Actinomycetes</taxon>
        <taxon>Micromonosporales</taxon>
        <taxon>Micromonosporaceae</taxon>
        <taxon>Catellatospora</taxon>
    </lineage>
</organism>
<evidence type="ECO:0000313" key="2">
    <source>
        <dbReference type="EMBL" id="MFC7246212.1"/>
    </source>
</evidence>
<evidence type="ECO:0000256" key="1">
    <source>
        <dbReference type="SAM" id="SignalP"/>
    </source>
</evidence>
<comment type="caution">
    <text evidence="2">The sequence shown here is derived from an EMBL/GenBank/DDBJ whole genome shotgun (WGS) entry which is preliminary data.</text>
</comment>
<keyword evidence="1" id="KW-0732">Signal</keyword>
<sequence>MNVRTVLTRLALVTAVVGGALVGVTPAHAAATASVVCDETIQVAEASWDVNTGCALLNGDRVQINASGLIWAGVWFTGDNGPQGWTNIANDTKFPMASARVYSLLAKTNGNYRYAGTGLAFTYAGTGSPLYLRINDDKPGNGNGAFTVDVIVTRG</sequence>
<proteinExistence type="predicted"/>
<evidence type="ECO:0000313" key="3">
    <source>
        <dbReference type="Proteomes" id="UP001596392"/>
    </source>
</evidence>
<gene>
    <name evidence="2" type="ORF">ACFQO7_27370</name>
</gene>
<reference evidence="3" key="1">
    <citation type="journal article" date="2019" name="Int. J. Syst. Evol. Microbiol.">
        <title>The Global Catalogue of Microorganisms (GCM) 10K type strain sequencing project: providing services to taxonomists for standard genome sequencing and annotation.</title>
        <authorList>
            <consortium name="The Broad Institute Genomics Platform"/>
            <consortium name="The Broad Institute Genome Sequencing Center for Infectious Disease"/>
            <person name="Wu L."/>
            <person name="Ma J."/>
        </authorList>
    </citation>
    <scope>NUCLEOTIDE SEQUENCE [LARGE SCALE GENOMIC DNA]</scope>
    <source>
        <strain evidence="3">CGMCC 1.9106</strain>
    </source>
</reference>
<keyword evidence="3" id="KW-1185">Reference proteome</keyword>
<feature type="chain" id="PRO_5045496932" description="Secreted protein" evidence="1">
    <location>
        <begin position="30"/>
        <end position="155"/>
    </location>
</feature>
<protein>
    <recommendedName>
        <fullName evidence="4">Secreted protein</fullName>
    </recommendedName>
</protein>
<dbReference type="RefSeq" id="WP_376809066.1">
    <property type="nucleotide sequence ID" value="NZ_JBHTAC010000036.1"/>
</dbReference>
<dbReference type="Gene3D" id="2.60.120.430">
    <property type="entry name" value="Galactose-binding lectin"/>
    <property type="match status" value="1"/>
</dbReference>